<comment type="caution">
    <text evidence="2">The sequence shown here is derived from an EMBL/GenBank/DDBJ whole genome shotgun (WGS) entry which is preliminary data.</text>
</comment>
<feature type="region of interest" description="Disordered" evidence="1">
    <location>
        <begin position="209"/>
        <end position="228"/>
    </location>
</feature>
<proteinExistence type="predicted"/>
<sequence>MCMNSRHIEDDGVLISRRIYQLIPLDDRDDRDLVRCDWGLHGKNSGEHVNLIFKKRITHSWQEVYAATGCSLPQGISIPRPIKRLTVMIGARREAPPSDPAAFNAWIVALFLQNIDTTYTVERPIGTGFNDGRPFVPREQAAVVDRSSRSSLLRIQSPVVATTVPSWLSNGELSVMSRVHTFQSRSKQAYENSKKTLRKVGVIEGAAASSKLGCDDGGSGGVEGKNRE</sequence>
<keyword evidence="3" id="KW-1185">Reference proteome</keyword>
<feature type="compositionally biased region" description="Gly residues" evidence="1">
    <location>
        <begin position="215"/>
        <end position="228"/>
    </location>
</feature>
<protein>
    <submittedName>
        <fullName evidence="2">Uncharacterized protein</fullName>
    </submittedName>
</protein>
<reference evidence="2" key="1">
    <citation type="submission" date="2023-06" db="EMBL/GenBank/DDBJ databases">
        <authorList>
            <consortium name="Lawrence Berkeley National Laboratory"/>
            <person name="Ahrendt S."/>
            <person name="Sahu N."/>
            <person name="Indic B."/>
            <person name="Wong-Bajracharya J."/>
            <person name="Merenyi Z."/>
            <person name="Ke H.-M."/>
            <person name="Monk M."/>
            <person name="Kocsube S."/>
            <person name="Drula E."/>
            <person name="Lipzen A."/>
            <person name="Balint B."/>
            <person name="Henrissat B."/>
            <person name="Andreopoulos B."/>
            <person name="Martin F.M."/>
            <person name="Harder C.B."/>
            <person name="Rigling D."/>
            <person name="Ford K.L."/>
            <person name="Foster G.D."/>
            <person name="Pangilinan J."/>
            <person name="Papanicolaou A."/>
            <person name="Barry K."/>
            <person name="LaButti K."/>
            <person name="Viragh M."/>
            <person name="Koriabine M."/>
            <person name="Yan M."/>
            <person name="Riley R."/>
            <person name="Champramary S."/>
            <person name="Plett K.L."/>
            <person name="Tsai I.J."/>
            <person name="Slot J."/>
            <person name="Sipos G."/>
            <person name="Plett J."/>
            <person name="Nagy L.G."/>
            <person name="Grigoriev I.V."/>
        </authorList>
    </citation>
    <scope>NUCLEOTIDE SEQUENCE</scope>
    <source>
        <strain evidence="2">HWK02</strain>
    </source>
</reference>
<evidence type="ECO:0000313" key="2">
    <source>
        <dbReference type="EMBL" id="KAK0481115.1"/>
    </source>
</evidence>
<accession>A0AA39PC17</accession>
<gene>
    <name evidence="2" type="ORF">EDD18DRAFT_1113109</name>
</gene>
<organism evidence="2 3">
    <name type="scientific">Armillaria luteobubalina</name>
    <dbReference type="NCBI Taxonomy" id="153913"/>
    <lineage>
        <taxon>Eukaryota</taxon>
        <taxon>Fungi</taxon>
        <taxon>Dikarya</taxon>
        <taxon>Basidiomycota</taxon>
        <taxon>Agaricomycotina</taxon>
        <taxon>Agaricomycetes</taxon>
        <taxon>Agaricomycetidae</taxon>
        <taxon>Agaricales</taxon>
        <taxon>Marasmiineae</taxon>
        <taxon>Physalacriaceae</taxon>
        <taxon>Armillaria</taxon>
    </lineage>
</organism>
<evidence type="ECO:0000256" key="1">
    <source>
        <dbReference type="SAM" id="MobiDB-lite"/>
    </source>
</evidence>
<dbReference type="EMBL" id="JAUEPU010000074">
    <property type="protein sequence ID" value="KAK0481115.1"/>
    <property type="molecule type" value="Genomic_DNA"/>
</dbReference>
<name>A0AA39PC17_9AGAR</name>
<dbReference type="Proteomes" id="UP001175228">
    <property type="component" value="Unassembled WGS sequence"/>
</dbReference>
<dbReference type="AlphaFoldDB" id="A0AA39PC17"/>
<evidence type="ECO:0000313" key="3">
    <source>
        <dbReference type="Proteomes" id="UP001175228"/>
    </source>
</evidence>